<dbReference type="EMBL" id="JAMWBK010000001">
    <property type="protein sequence ID" value="KAJ8908737.1"/>
    <property type="molecule type" value="Genomic_DNA"/>
</dbReference>
<protein>
    <recommendedName>
        <fullName evidence="4">Cupin 2 conserved barrel domain-containing protein</fullName>
    </recommendedName>
</protein>
<evidence type="ECO:0000313" key="2">
    <source>
        <dbReference type="EMBL" id="KAJ8908737.1"/>
    </source>
</evidence>
<evidence type="ECO:0000313" key="3">
    <source>
        <dbReference type="Proteomes" id="UP001157974"/>
    </source>
</evidence>
<dbReference type="SUPFAM" id="SSF51182">
    <property type="entry name" value="RmlC-like cupins"/>
    <property type="match status" value="1"/>
</dbReference>
<dbReference type="Proteomes" id="UP001157974">
    <property type="component" value="Unassembled WGS sequence"/>
</dbReference>
<reference evidence="2 3" key="1">
    <citation type="journal article" date="2023" name="Nat. Commun.">
        <title>Origin of minicircular mitochondrial genomes in red algae.</title>
        <authorList>
            <person name="Lee Y."/>
            <person name="Cho C.H."/>
            <person name="Lee Y.M."/>
            <person name="Park S.I."/>
            <person name="Yang J.H."/>
            <person name="West J.A."/>
            <person name="Bhattacharya D."/>
            <person name="Yoon H.S."/>
        </authorList>
    </citation>
    <scope>NUCLEOTIDE SEQUENCE [LARGE SCALE GENOMIC DNA]</scope>
    <source>
        <strain evidence="2 3">CCMP1338</strain>
        <tissue evidence="2">Whole cell</tissue>
    </source>
</reference>
<sequence length="179" mass="19754">MAWVTAIVSAVCSSLLTVLSLRAYGASCERDRTKPRAEKEQILSAARSKVNGLQYGNAALEGKERGGWFAGHFVNAENLLKTDRVEVKWAELTIGTNDKHATLNIKSDTLCILISGTFLVDFGKQKVLLERRGDYVFWIPEVAHAWSAVSDAVILTIRWPSLPHDQRLLSDPQSAGFAL</sequence>
<proteinExistence type="predicted"/>
<keyword evidence="3" id="KW-1185">Reference proteome</keyword>
<evidence type="ECO:0008006" key="4">
    <source>
        <dbReference type="Google" id="ProtNLM"/>
    </source>
</evidence>
<feature type="signal peptide" evidence="1">
    <location>
        <begin position="1"/>
        <end position="28"/>
    </location>
</feature>
<organism evidence="2 3">
    <name type="scientific">Rhodosorus marinus</name>
    <dbReference type="NCBI Taxonomy" id="101924"/>
    <lineage>
        <taxon>Eukaryota</taxon>
        <taxon>Rhodophyta</taxon>
        <taxon>Stylonematophyceae</taxon>
        <taxon>Stylonematales</taxon>
        <taxon>Stylonemataceae</taxon>
        <taxon>Rhodosorus</taxon>
    </lineage>
</organism>
<feature type="chain" id="PRO_5043687106" description="Cupin 2 conserved barrel domain-containing protein" evidence="1">
    <location>
        <begin position="29"/>
        <end position="179"/>
    </location>
</feature>
<evidence type="ECO:0000256" key="1">
    <source>
        <dbReference type="SAM" id="SignalP"/>
    </source>
</evidence>
<dbReference type="InterPro" id="IPR011051">
    <property type="entry name" value="RmlC_Cupin_sf"/>
</dbReference>
<comment type="caution">
    <text evidence="2">The sequence shown here is derived from an EMBL/GenBank/DDBJ whole genome shotgun (WGS) entry which is preliminary data.</text>
</comment>
<accession>A0AAV8V4I8</accession>
<name>A0AAV8V4I8_9RHOD</name>
<dbReference type="AlphaFoldDB" id="A0AAV8V4I8"/>
<keyword evidence="1" id="KW-0732">Signal</keyword>
<gene>
    <name evidence="2" type="ORF">NDN08_005442</name>
</gene>